<gene>
    <name evidence="1" type="ORF">CSUB01_12367</name>
</gene>
<comment type="caution">
    <text evidence="1">The sequence shown here is derived from an EMBL/GenBank/DDBJ whole genome shotgun (WGS) entry which is preliminary data.</text>
</comment>
<dbReference type="OMA" id="WHCAVEE"/>
<dbReference type="CDD" id="cd02440">
    <property type="entry name" value="AdoMet_MTases"/>
    <property type="match status" value="1"/>
</dbReference>
<dbReference type="Proteomes" id="UP000027238">
    <property type="component" value="Unassembled WGS sequence"/>
</dbReference>
<organism evidence="1 2">
    <name type="scientific">Colletotrichum sublineola</name>
    <name type="common">Sorghum anthracnose fungus</name>
    <dbReference type="NCBI Taxonomy" id="1173701"/>
    <lineage>
        <taxon>Eukaryota</taxon>
        <taxon>Fungi</taxon>
        <taxon>Dikarya</taxon>
        <taxon>Ascomycota</taxon>
        <taxon>Pezizomycotina</taxon>
        <taxon>Sordariomycetes</taxon>
        <taxon>Hypocreomycetidae</taxon>
        <taxon>Glomerellales</taxon>
        <taxon>Glomerellaceae</taxon>
        <taxon>Colletotrichum</taxon>
        <taxon>Colletotrichum graminicola species complex</taxon>
    </lineage>
</organism>
<dbReference type="eggNOG" id="ENOG502SJGS">
    <property type="taxonomic scope" value="Eukaryota"/>
</dbReference>
<reference evidence="2" key="1">
    <citation type="journal article" date="2014" name="Genome Announc.">
        <title>Draft genome sequence of Colletotrichum sublineola, a destructive pathogen of cultivated sorghum.</title>
        <authorList>
            <person name="Baroncelli R."/>
            <person name="Sanz-Martin J.M."/>
            <person name="Rech G.E."/>
            <person name="Sukno S.A."/>
            <person name="Thon M.R."/>
        </authorList>
    </citation>
    <scope>NUCLEOTIDE SEQUENCE [LARGE SCALE GENOMIC DNA]</scope>
    <source>
        <strain evidence="2">TX430BB</strain>
    </source>
</reference>
<sequence length="211" mass="24505">RGFSVPPNVKFEVDDIEDEWLYSRPFDYIHLRFMNGSLADWRKLVTRVYDNLVPGGYFEIQENDFTFDSDDGTLTPEQPLVEFSRLIREAVVKFGRDFLPCPELKSIMVDAGFEDVTLEKFKWPSNPWPKDPHHKRIGEWNFHNFYEGAEALAMAPLTRGHGWSKEEVQVFTVGVRKNMRDPRVHSYLSIFPSYAITGRKPLKEAPPAPPQ</sequence>
<name>A0A066X9P1_COLSU</name>
<dbReference type="Pfam" id="PF13489">
    <property type="entry name" value="Methyltransf_23"/>
    <property type="match status" value="1"/>
</dbReference>
<protein>
    <submittedName>
        <fullName evidence="1">Putative UMTA</fullName>
    </submittedName>
</protein>
<proteinExistence type="predicted"/>
<dbReference type="Gene3D" id="3.40.50.150">
    <property type="entry name" value="Vaccinia Virus protein VP39"/>
    <property type="match status" value="1"/>
</dbReference>
<evidence type="ECO:0000313" key="2">
    <source>
        <dbReference type="Proteomes" id="UP000027238"/>
    </source>
</evidence>
<dbReference type="InterPro" id="IPR029063">
    <property type="entry name" value="SAM-dependent_MTases_sf"/>
</dbReference>
<accession>A0A066X9P1</accession>
<feature type="non-terminal residue" evidence="1">
    <location>
        <position position="1"/>
    </location>
</feature>
<dbReference type="AlphaFoldDB" id="A0A066X9P1"/>
<dbReference type="STRING" id="1173701.A0A066X9P1"/>
<dbReference type="HOGENOM" id="CLU_010595_2_4_1"/>
<dbReference type="EMBL" id="JMSE01001307">
    <property type="protein sequence ID" value="KDN62690.1"/>
    <property type="molecule type" value="Genomic_DNA"/>
</dbReference>
<keyword evidence="2" id="KW-1185">Reference proteome</keyword>
<dbReference type="OrthoDB" id="2013972at2759"/>
<evidence type="ECO:0000313" key="1">
    <source>
        <dbReference type="EMBL" id="KDN62690.1"/>
    </source>
</evidence>
<dbReference type="SUPFAM" id="SSF53335">
    <property type="entry name" value="S-adenosyl-L-methionine-dependent methyltransferases"/>
    <property type="match status" value="1"/>
</dbReference>